<dbReference type="GO" id="GO:0000155">
    <property type="term" value="F:phosphorelay sensor kinase activity"/>
    <property type="evidence" value="ECO:0007669"/>
    <property type="project" value="InterPro"/>
</dbReference>
<evidence type="ECO:0000256" key="6">
    <source>
        <dbReference type="ARBA" id="ARBA00022777"/>
    </source>
</evidence>
<evidence type="ECO:0000259" key="12">
    <source>
        <dbReference type="PROSITE" id="PS50112"/>
    </source>
</evidence>
<dbReference type="SUPFAM" id="SSF55874">
    <property type="entry name" value="ATPase domain of HSP90 chaperone/DNA topoisomerase II/histidine kinase"/>
    <property type="match status" value="1"/>
</dbReference>
<evidence type="ECO:0000259" key="10">
    <source>
        <dbReference type="PROSITE" id="PS50109"/>
    </source>
</evidence>
<dbReference type="PANTHER" id="PTHR43065:SF42">
    <property type="entry name" value="TWO-COMPONENT SENSOR PPRA"/>
    <property type="match status" value="1"/>
</dbReference>
<dbReference type="InterPro" id="IPR001610">
    <property type="entry name" value="PAC"/>
</dbReference>
<dbReference type="Pfam" id="PF12860">
    <property type="entry name" value="PAS_7"/>
    <property type="match status" value="1"/>
</dbReference>
<dbReference type="Gene3D" id="3.30.450.20">
    <property type="entry name" value="PAS domain"/>
    <property type="match status" value="3"/>
</dbReference>
<dbReference type="PROSITE" id="PS50112">
    <property type="entry name" value="PAS"/>
    <property type="match status" value="1"/>
</dbReference>
<comment type="catalytic activity">
    <reaction evidence="1">
        <text>ATP + protein L-histidine = ADP + protein N-phospho-L-histidine.</text>
        <dbReference type="EC" id="2.7.13.3"/>
    </reaction>
</comment>
<dbReference type="Pfam" id="PF13426">
    <property type="entry name" value="PAS_9"/>
    <property type="match status" value="1"/>
</dbReference>
<dbReference type="SUPFAM" id="SSF52172">
    <property type="entry name" value="CheY-like"/>
    <property type="match status" value="1"/>
</dbReference>
<feature type="domain" description="PAC" evidence="13">
    <location>
        <begin position="216"/>
        <end position="270"/>
    </location>
</feature>
<dbReference type="InterPro" id="IPR005467">
    <property type="entry name" value="His_kinase_dom"/>
</dbReference>
<evidence type="ECO:0000256" key="7">
    <source>
        <dbReference type="ARBA" id="ARBA00022840"/>
    </source>
</evidence>
<keyword evidence="8" id="KW-0902">Two-component regulatory system</keyword>
<dbReference type="InterPro" id="IPR003594">
    <property type="entry name" value="HATPase_dom"/>
</dbReference>
<protein>
    <recommendedName>
        <fullName evidence="2">histidine kinase</fullName>
        <ecNumber evidence="2">2.7.13.3</ecNumber>
    </recommendedName>
</protein>
<dbReference type="InterPro" id="IPR013656">
    <property type="entry name" value="PAS_4"/>
</dbReference>
<feature type="domain" description="PAS" evidence="12">
    <location>
        <begin position="267"/>
        <end position="320"/>
    </location>
</feature>
<dbReference type="InterPro" id="IPR035965">
    <property type="entry name" value="PAS-like_dom_sf"/>
</dbReference>
<evidence type="ECO:0000256" key="5">
    <source>
        <dbReference type="ARBA" id="ARBA00022741"/>
    </source>
</evidence>
<dbReference type="PROSITE" id="PS50110">
    <property type="entry name" value="RESPONSE_REGULATORY"/>
    <property type="match status" value="1"/>
</dbReference>
<dbReference type="InterPro" id="IPR036890">
    <property type="entry name" value="HATPase_C_sf"/>
</dbReference>
<dbReference type="Pfam" id="PF00989">
    <property type="entry name" value="PAS"/>
    <property type="match status" value="1"/>
</dbReference>
<name>A0A5A7MLD7_9PROT</name>
<dbReference type="InterPro" id="IPR000700">
    <property type="entry name" value="PAS-assoc_C"/>
</dbReference>
<dbReference type="SUPFAM" id="SSF55785">
    <property type="entry name" value="PYP-like sensor domain (PAS domain)"/>
    <property type="match status" value="4"/>
</dbReference>
<dbReference type="SUPFAM" id="SSF47384">
    <property type="entry name" value="Homodimeric domain of signal transducing histidine kinase"/>
    <property type="match status" value="1"/>
</dbReference>
<evidence type="ECO:0000256" key="3">
    <source>
        <dbReference type="ARBA" id="ARBA00022553"/>
    </source>
</evidence>
<dbReference type="AlphaFoldDB" id="A0A5A7MLD7"/>
<dbReference type="PROSITE" id="PS50113">
    <property type="entry name" value="PAC"/>
    <property type="match status" value="3"/>
</dbReference>
<keyword evidence="3 9" id="KW-0597">Phosphoprotein</keyword>
<dbReference type="InterPro" id="IPR011006">
    <property type="entry name" value="CheY-like_superfamily"/>
</dbReference>
<keyword evidence="7" id="KW-0067">ATP-binding</keyword>
<organism evidence="14 15">
    <name type="scientific">Iodidimonas gelatinilytica</name>
    <dbReference type="NCBI Taxonomy" id="1236966"/>
    <lineage>
        <taxon>Bacteria</taxon>
        <taxon>Pseudomonadati</taxon>
        <taxon>Pseudomonadota</taxon>
        <taxon>Alphaproteobacteria</taxon>
        <taxon>Iodidimonadales</taxon>
        <taxon>Iodidimonadaceae</taxon>
        <taxon>Iodidimonas</taxon>
    </lineage>
</organism>
<dbReference type="GO" id="GO:0006355">
    <property type="term" value="P:regulation of DNA-templated transcription"/>
    <property type="evidence" value="ECO:0007669"/>
    <property type="project" value="InterPro"/>
</dbReference>
<dbReference type="SMART" id="SM00387">
    <property type="entry name" value="HATPase_c"/>
    <property type="match status" value="1"/>
</dbReference>
<feature type="domain" description="Histidine kinase" evidence="10">
    <location>
        <begin position="526"/>
        <end position="748"/>
    </location>
</feature>
<dbReference type="PRINTS" id="PR00344">
    <property type="entry name" value="BCTRLSENSOR"/>
</dbReference>
<gene>
    <name evidence="14" type="ORF">JCM17844_04190</name>
</gene>
<proteinExistence type="predicted"/>
<keyword evidence="6" id="KW-0418">Kinase</keyword>
<dbReference type="CDD" id="cd00156">
    <property type="entry name" value="REC"/>
    <property type="match status" value="1"/>
</dbReference>
<evidence type="ECO:0000256" key="4">
    <source>
        <dbReference type="ARBA" id="ARBA00022679"/>
    </source>
</evidence>
<dbReference type="CDD" id="cd00130">
    <property type="entry name" value="PAS"/>
    <property type="match status" value="3"/>
</dbReference>
<evidence type="ECO:0000256" key="2">
    <source>
        <dbReference type="ARBA" id="ARBA00012438"/>
    </source>
</evidence>
<dbReference type="EC" id="2.7.13.3" evidence="2"/>
<dbReference type="SMART" id="SM00091">
    <property type="entry name" value="PAS"/>
    <property type="match status" value="4"/>
</dbReference>
<dbReference type="InterPro" id="IPR003661">
    <property type="entry name" value="HisK_dim/P_dom"/>
</dbReference>
<keyword evidence="5" id="KW-0547">Nucleotide-binding</keyword>
<feature type="domain" description="Response regulatory" evidence="11">
    <location>
        <begin position="772"/>
        <end position="887"/>
    </location>
</feature>
<evidence type="ECO:0000256" key="9">
    <source>
        <dbReference type="PROSITE-ProRule" id="PRU00169"/>
    </source>
</evidence>
<dbReference type="GO" id="GO:0005524">
    <property type="term" value="F:ATP binding"/>
    <property type="evidence" value="ECO:0007669"/>
    <property type="project" value="UniProtKB-KW"/>
</dbReference>
<dbReference type="PROSITE" id="PS50109">
    <property type="entry name" value="HIS_KIN"/>
    <property type="match status" value="1"/>
</dbReference>
<feature type="domain" description="PAC" evidence="13">
    <location>
        <begin position="341"/>
        <end position="393"/>
    </location>
</feature>
<dbReference type="Pfam" id="PF00072">
    <property type="entry name" value="Response_reg"/>
    <property type="match status" value="1"/>
</dbReference>
<dbReference type="SMART" id="SM00388">
    <property type="entry name" value="HisKA"/>
    <property type="match status" value="1"/>
</dbReference>
<dbReference type="InterPro" id="IPR036097">
    <property type="entry name" value="HisK_dim/P_sf"/>
</dbReference>
<dbReference type="NCBIfam" id="TIGR00229">
    <property type="entry name" value="sensory_box"/>
    <property type="match status" value="2"/>
</dbReference>
<dbReference type="Gene3D" id="3.30.565.10">
    <property type="entry name" value="Histidine kinase-like ATPase, C-terminal domain"/>
    <property type="match status" value="1"/>
</dbReference>
<dbReference type="Pfam" id="PF02518">
    <property type="entry name" value="HATPase_c"/>
    <property type="match status" value="1"/>
</dbReference>
<dbReference type="EMBL" id="BKCL01000001">
    <property type="protein sequence ID" value="GEQ96782.1"/>
    <property type="molecule type" value="Genomic_DNA"/>
</dbReference>
<dbReference type="Pfam" id="PF08448">
    <property type="entry name" value="PAS_4"/>
    <property type="match status" value="1"/>
</dbReference>
<dbReference type="Proteomes" id="UP000322084">
    <property type="component" value="Unassembled WGS sequence"/>
</dbReference>
<dbReference type="Gene3D" id="1.10.287.130">
    <property type="match status" value="1"/>
</dbReference>
<dbReference type="InterPro" id="IPR013767">
    <property type="entry name" value="PAS_fold"/>
</dbReference>
<keyword evidence="4" id="KW-0808">Transferase</keyword>
<dbReference type="InterPro" id="IPR004358">
    <property type="entry name" value="Sig_transdc_His_kin-like_C"/>
</dbReference>
<feature type="modified residue" description="4-aspartylphosphate" evidence="9">
    <location>
        <position position="822"/>
    </location>
</feature>
<dbReference type="CDD" id="cd00082">
    <property type="entry name" value="HisKA"/>
    <property type="match status" value="1"/>
</dbReference>
<evidence type="ECO:0000259" key="13">
    <source>
        <dbReference type="PROSITE" id="PS50113"/>
    </source>
</evidence>
<accession>A0A5A7MLD7</accession>
<evidence type="ECO:0000313" key="15">
    <source>
        <dbReference type="Proteomes" id="UP000322084"/>
    </source>
</evidence>
<comment type="caution">
    <text evidence="14">The sequence shown here is derived from an EMBL/GenBank/DDBJ whole genome shotgun (WGS) entry which is preliminary data.</text>
</comment>
<sequence>MVPDCELTRPVHSDMSLRATSEQLTNYFELVSHGMCIFDGSLRFLWANRRFRDLMEYPASLCKPGTSIDAFVAFDCRRGLYGSADPASIASELKIELSALRNSRVEIQLPSKQIIAIDRRRADDGAFVFVCTNITSTKRNAERSNQDSTIIRHLADAVVLTDLQYRIIFKNPAYLKLFGVILEEKKPHYLPPHDMTAHISYEHFIEDMEHAISTLGRYEFELILPLRNGDQKTIHGTLMPRRDRSANHVGYIGLYHDATHHAKDRHRLDRQDRVIAQLTDSVVVADHAGRVLDCNPATAKIFGYSFDEVKGKPFLEIIRPIGDQEEAARIAAETLRSGQSWYGELSLRHKDGHIVIADCIVQPFYDENGKHIGRIGIHRDITERHRAKMEIHRQNLIIEHMWEGVIVTDCAGEVVKYNASANRILGLGSETPESKKARDLLQDIAQQVAQYGRYEGAYQLGEENGGFIHMECLAMPVLDQAGKIDRVVSVHRDVTDRVRNQQEQKAQAERLERSRRLETLGRIAGGIAHDFNNLLTPVLGYAHLAKADLPEGSQPKNDIMRVISGMEKARDMVRQILTFGQRIDAPKQPEHFDTLIASNLDLLEGSLSESIKVVWKPGCGDAVIACNKTAIGQILMNLCWNAAQAMPEGGTLLIETDQGGDWSNIKQDHDLDGTAHVRLLVGDTGPGIEQSNIDLIFEPFFTTKNSGNNTGLGLSVVHGIVRAHGGVITASNRQPKGACFEVFLPQYMDASGESRPQQAPGANDARHGRGETILIVDDDDDVRELMARMLLKSGFTPLSASNGFQAYELLEKNPDIRLVLTDLNMPGMTGDQLARKIRDDGRSIPILLMSAIIDARIVRDYQSWGVHALLHKPIIPDDLIHELFSHINPTKDQDCAEENIC</sequence>
<dbReference type="InterPro" id="IPR001789">
    <property type="entry name" value="Sig_transdc_resp-reg_receiver"/>
</dbReference>
<dbReference type="SMART" id="SM00448">
    <property type="entry name" value="REC"/>
    <property type="match status" value="1"/>
</dbReference>
<dbReference type="Gene3D" id="3.40.50.2300">
    <property type="match status" value="1"/>
</dbReference>
<evidence type="ECO:0000256" key="8">
    <source>
        <dbReference type="ARBA" id="ARBA00023012"/>
    </source>
</evidence>
<dbReference type="SMART" id="SM00086">
    <property type="entry name" value="PAC"/>
    <property type="match status" value="3"/>
</dbReference>
<evidence type="ECO:0000313" key="14">
    <source>
        <dbReference type="EMBL" id="GEQ96782.1"/>
    </source>
</evidence>
<reference evidence="14 15" key="1">
    <citation type="submission" date="2019-09" db="EMBL/GenBank/DDBJ databases">
        <title>NBRP : Genome information of microbial organism related human and environment.</title>
        <authorList>
            <person name="Hattori M."/>
            <person name="Oshima K."/>
            <person name="Inaba H."/>
            <person name="Suda W."/>
            <person name="Sakamoto M."/>
            <person name="Iino T."/>
            <person name="Kitahara M."/>
            <person name="Oshida Y."/>
            <person name="Iida T."/>
            <person name="Kudo T."/>
            <person name="Itoh T."/>
            <person name="Ohkuma M."/>
        </authorList>
    </citation>
    <scope>NUCLEOTIDE SEQUENCE [LARGE SCALE GENOMIC DNA]</scope>
    <source>
        <strain evidence="14 15">Hi-2</strain>
    </source>
</reference>
<feature type="domain" description="PAC" evidence="13">
    <location>
        <begin position="454"/>
        <end position="506"/>
    </location>
</feature>
<dbReference type="PANTHER" id="PTHR43065">
    <property type="entry name" value="SENSOR HISTIDINE KINASE"/>
    <property type="match status" value="1"/>
</dbReference>
<evidence type="ECO:0000259" key="11">
    <source>
        <dbReference type="PROSITE" id="PS50110"/>
    </source>
</evidence>
<evidence type="ECO:0000256" key="1">
    <source>
        <dbReference type="ARBA" id="ARBA00000085"/>
    </source>
</evidence>
<dbReference type="InterPro" id="IPR000014">
    <property type="entry name" value="PAS"/>
</dbReference>